<keyword evidence="3" id="KW-1185">Reference proteome</keyword>
<dbReference type="AlphaFoldDB" id="A0A916ZUW6"/>
<dbReference type="Gene3D" id="2.160.20.120">
    <property type="match status" value="1"/>
</dbReference>
<name>A0A916ZUW6_9FLAO</name>
<evidence type="ECO:0000259" key="1">
    <source>
        <dbReference type="Pfam" id="PF10988"/>
    </source>
</evidence>
<feature type="domain" description="Putative auto-transporter adhesin head GIN" evidence="1">
    <location>
        <begin position="29"/>
        <end position="209"/>
    </location>
</feature>
<proteinExistence type="predicted"/>
<dbReference type="RefSeq" id="WP_188406112.1">
    <property type="nucleotide sequence ID" value="NZ_BMGL01000007.1"/>
</dbReference>
<evidence type="ECO:0000313" key="3">
    <source>
        <dbReference type="Proteomes" id="UP000599688"/>
    </source>
</evidence>
<reference evidence="2 3" key="1">
    <citation type="journal article" date="2014" name="Int. J. Syst. Evol. Microbiol.">
        <title>Complete genome sequence of Corynebacterium casei LMG S-19264T (=DSM 44701T), isolated from a smear-ripened cheese.</title>
        <authorList>
            <consortium name="US DOE Joint Genome Institute (JGI-PGF)"/>
            <person name="Walter F."/>
            <person name="Albersmeier A."/>
            <person name="Kalinowski J."/>
            <person name="Ruckert C."/>
        </authorList>
    </citation>
    <scope>NUCLEOTIDE SEQUENCE [LARGE SCALE GENOMIC DNA]</scope>
    <source>
        <strain evidence="2 3">CGMCC 1.12925</strain>
    </source>
</reference>
<protein>
    <recommendedName>
        <fullName evidence="1">Putative auto-transporter adhesin head GIN domain-containing protein</fullName>
    </recommendedName>
</protein>
<dbReference type="InterPro" id="IPR021255">
    <property type="entry name" value="DUF2807"/>
</dbReference>
<evidence type="ECO:0000313" key="2">
    <source>
        <dbReference type="EMBL" id="GGE13829.1"/>
    </source>
</evidence>
<organism evidence="2 3">
    <name type="scientific">Psychroflexus salis</name>
    <dbReference type="NCBI Taxonomy" id="1526574"/>
    <lineage>
        <taxon>Bacteria</taxon>
        <taxon>Pseudomonadati</taxon>
        <taxon>Bacteroidota</taxon>
        <taxon>Flavobacteriia</taxon>
        <taxon>Flavobacteriales</taxon>
        <taxon>Flavobacteriaceae</taxon>
        <taxon>Psychroflexus</taxon>
    </lineage>
</organism>
<comment type="caution">
    <text evidence="2">The sequence shown here is derived from an EMBL/GenBank/DDBJ whole genome shotgun (WGS) entry which is preliminary data.</text>
</comment>
<dbReference type="Proteomes" id="UP000599688">
    <property type="component" value="Unassembled WGS sequence"/>
</dbReference>
<gene>
    <name evidence="2" type="ORF">GCM10010831_14010</name>
</gene>
<dbReference type="EMBL" id="BMGL01000007">
    <property type="protein sequence ID" value="GGE13829.1"/>
    <property type="molecule type" value="Genomic_DNA"/>
</dbReference>
<sequence>MRKPFMFLFILLFSTHIYAQKRIEKIEEDFNKIKVSSNIIANIHINANENKVVIDGLDKTEVDVRFRRDELRVSLPLNHLFSNSDTQIDIYVKSIQEIEATSSAELQIKGLINQNKISMKAVEMASIDAEIDVEKLELYLLTGGSIRLHGKAKVQHVIIKTGAEYYGELLKTKTTNVEISYKGIAEVFASESCTATVIAGGEVSVFGNPASLEETTKLGGIVKRVVVNK</sequence>
<dbReference type="Pfam" id="PF10988">
    <property type="entry name" value="DUF2807"/>
    <property type="match status" value="1"/>
</dbReference>
<accession>A0A916ZUW6</accession>